<evidence type="ECO:0000313" key="2">
    <source>
        <dbReference type="EMBL" id="KAL1884633.1"/>
    </source>
</evidence>
<evidence type="ECO:0008006" key="4">
    <source>
        <dbReference type="Google" id="ProtNLM"/>
    </source>
</evidence>
<accession>A0ABR3Y8J7</accession>
<feature type="region of interest" description="Disordered" evidence="1">
    <location>
        <begin position="1"/>
        <end position="42"/>
    </location>
</feature>
<dbReference type="Pfam" id="PF12239">
    <property type="entry name" value="DUF3605"/>
    <property type="match status" value="1"/>
</dbReference>
<proteinExistence type="predicted"/>
<reference evidence="2 3" key="1">
    <citation type="journal article" date="2024" name="IMA Fungus">
        <title>IMA Genome - F19 : A genome assembly and annotation guide to empower mycologists, including annotated draft genome sequences of Ceratocystis pirilliformis, Diaporthe australafricana, Fusarium ophioides, Paecilomyces lecythidis, and Sporothrix stenoceras.</title>
        <authorList>
            <person name="Aylward J."/>
            <person name="Wilson A.M."/>
            <person name="Visagie C.M."/>
            <person name="Spraker J."/>
            <person name="Barnes I."/>
            <person name="Buitendag C."/>
            <person name="Ceriani C."/>
            <person name="Del Mar Angel L."/>
            <person name="du Plessis D."/>
            <person name="Fuchs T."/>
            <person name="Gasser K."/>
            <person name="Kramer D."/>
            <person name="Li W."/>
            <person name="Munsamy K."/>
            <person name="Piso A."/>
            <person name="Price J.L."/>
            <person name="Sonnekus B."/>
            <person name="Thomas C."/>
            <person name="van der Nest A."/>
            <person name="van Dijk A."/>
            <person name="van Heerden A."/>
            <person name="van Vuuren N."/>
            <person name="Yilmaz N."/>
            <person name="Duong T.A."/>
            <person name="van der Merwe N.A."/>
            <person name="Wingfield M.J."/>
            <person name="Wingfield B.D."/>
        </authorList>
    </citation>
    <scope>NUCLEOTIDE SEQUENCE [LARGE SCALE GENOMIC DNA]</scope>
    <source>
        <strain evidence="2 3">CMW 18167</strain>
    </source>
</reference>
<dbReference type="Proteomes" id="UP001583193">
    <property type="component" value="Unassembled WGS sequence"/>
</dbReference>
<keyword evidence="3" id="KW-1185">Reference proteome</keyword>
<dbReference type="EMBL" id="JAVDPF010000004">
    <property type="protein sequence ID" value="KAL1884633.1"/>
    <property type="molecule type" value="Genomic_DNA"/>
</dbReference>
<feature type="compositionally biased region" description="Polar residues" evidence="1">
    <location>
        <begin position="31"/>
        <end position="42"/>
    </location>
</feature>
<protein>
    <recommendedName>
        <fullName evidence="4">N-acetylglucosamine-induced protein 1</fullName>
    </recommendedName>
</protein>
<dbReference type="PANTHER" id="PTHR35020:SF4">
    <property type="entry name" value="N-ACETYLGLUCOSAMINE-INDUCED PROTEIN 1"/>
    <property type="match status" value="1"/>
</dbReference>
<organism evidence="2 3">
    <name type="scientific">Paecilomyces lecythidis</name>
    <dbReference type="NCBI Taxonomy" id="3004212"/>
    <lineage>
        <taxon>Eukaryota</taxon>
        <taxon>Fungi</taxon>
        <taxon>Dikarya</taxon>
        <taxon>Ascomycota</taxon>
        <taxon>Pezizomycotina</taxon>
        <taxon>Eurotiomycetes</taxon>
        <taxon>Eurotiomycetidae</taxon>
        <taxon>Eurotiales</taxon>
        <taxon>Thermoascaceae</taxon>
        <taxon>Paecilomyces</taxon>
    </lineage>
</organism>
<dbReference type="InterPro" id="IPR022036">
    <property type="entry name" value="DUF3605"/>
</dbReference>
<dbReference type="PANTHER" id="PTHR35020">
    <property type="entry name" value="N-ACETYLGLUCOSAMINE-INDUCED PROTEIN 1"/>
    <property type="match status" value="1"/>
</dbReference>
<comment type="caution">
    <text evidence="2">The sequence shown here is derived from an EMBL/GenBank/DDBJ whole genome shotgun (WGS) entry which is preliminary data.</text>
</comment>
<feature type="compositionally biased region" description="Polar residues" evidence="1">
    <location>
        <begin position="1"/>
        <end position="12"/>
    </location>
</feature>
<sequence>MPHYNEPSTPAATITDIDQKVTDADPRDVGNTPTVVNGDSSSPESLPYWLVNVPRSEWPAECPEYLRDLVPKSIKCLSTPDEAYKRQDWELVKEIVGGAADRGCLARIGTNHIERFQRVPSDLRRYLEYTAQIKKKYGSVMDFIVQKRLHWGEGKPEDLKPKGCPFEFDACLADQFPESPEDIKILYNDWPYGVETDIIHLVVWVKFELEDDPATDDLTPKARQEIEEYVRRTFCARIPREEIVWFKNWKSLKSVHAIEHFHVMIHNPDMDFVRELTHGDMPLIERVKNGESEF</sequence>
<gene>
    <name evidence="2" type="ORF">Plec18167_002225</name>
</gene>
<evidence type="ECO:0000256" key="1">
    <source>
        <dbReference type="SAM" id="MobiDB-lite"/>
    </source>
</evidence>
<feature type="compositionally biased region" description="Basic and acidic residues" evidence="1">
    <location>
        <begin position="17"/>
        <end position="28"/>
    </location>
</feature>
<name>A0ABR3Y8J7_9EURO</name>
<evidence type="ECO:0000313" key="3">
    <source>
        <dbReference type="Proteomes" id="UP001583193"/>
    </source>
</evidence>